<comment type="caution">
    <text evidence="1">The sequence shown here is derived from an EMBL/GenBank/DDBJ whole genome shotgun (WGS) entry which is preliminary data.</text>
</comment>
<keyword evidence="2" id="KW-1185">Reference proteome</keyword>
<gene>
    <name evidence="1" type="ORF">N8T08_006290</name>
</gene>
<accession>A0ACC3B0P0</accession>
<name>A0ACC3B0P0_9EURO</name>
<protein>
    <submittedName>
        <fullName evidence="1">Uncharacterized protein</fullName>
    </submittedName>
</protein>
<proteinExistence type="predicted"/>
<organism evidence="1 2">
    <name type="scientific">Aspergillus melleus</name>
    <dbReference type="NCBI Taxonomy" id="138277"/>
    <lineage>
        <taxon>Eukaryota</taxon>
        <taxon>Fungi</taxon>
        <taxon>Dikarya</taxon>
        <taxon>Ascomycota</taxon>
        <taxon>Pezizomycotina</taxon>
        <taxon>Eurotiomycetes</taxon>
        <taxon>Eurotiomycetidae</taxon>
        <taxon>Eurotiales</taxon>
        <taxon>Aspergillaceae</taxon>
        <taxon>Aspergillus</taxon>
        <taxon>Aspergillus subgen. Circumdati</taxon>
    </lineage>
</organism>
<evidence type="ECO:0000313" key="1">
    <source>
        <dbReference type="EMBL" id="KAK1143484.1"/>
    </source>
</evidence>
<sequence>MTGITISPPGSFPSSPSFGASRASRSSSTSSRRPNLSLDMSNLPSLSKPAPPTNTLLITDLNNILLFQPDALAAIRARLESIAPLNSFSPLPSLRRIICSFHSEQDALRTRKLLDGSSLLDNTSTRAKIYFGEPTPILDEQDARPKLLEAPQSDKLFFISPPPSPPHGWVMRNEDPPNKEVHASDLAHALANLKTEQFGGVVADVNAAPNANAMEPGTPMSITSDKRTGSWPVAVSQQRSRSSTLIFHPEDHGGSPNLPAVMVEDTSASLEDMDVEMSPIEMSVKKMPPKTSRPPVELMN</sequence>
<dbReference type="Proteomes" id="UP001177260">
    <property type="component" value="Unassembled WGS sequence"/>
</dbReference>
<dbReference type="EMBL" id="JAOPJF010000039">
    <property type="protein sequence ID" value="KAK1143484.1"/>
    <property type="molecule type" value="Genomic_DNA"/>
</dbReference>
<reference evidence="1 2" key="1">
    <citation type="journal article" date="2023" name="ACS Omega">
        <title>Identification of the Neoaspergillic Acid Biosynthesis Gene Cluster by Establishing an In Vitro CRISPR-Ribonucleoprotein Genetic System in Aspergillus melleus.</title>
        <authorList>
            <person name="Yuan B."/>
            <person name="Grau M.F."/>
            <person name="Murata R.M."/>
            <person name="Torok T."/>
            <person name="Venkateswaran K."/>
            <person name="Stajich J.E."/>
            <person name="Wang C.C.C."/>
        </authorList>
    </citation>
    <scope>NUCLEOTIDE SEQUENCE [LARGE SCALE GENOMIC DNA]</scope>
    <source>
        <strain evidence="1 2">IMV 1140</strain>
    </source>
</reference>
<evidence type="ECO:0000313" key="2">
    <source>
        <dbReference type="Proteomes" id="UP001177260"/>
    </source>
</evidence>